<gene>
    <name evidence="6" type="ORF">AFERRI_40130</name>
</gene>
<keyword evidence="3" id="KW-0408">Iron</keyword>
<keyword evidence="4" id="KW-0411">Iron-sulfur</keyword>
<dbReference type="Proteomes" id="UP000193925">
    <property type="component" value="Chromosome AFERRI"/>
</dbReference>
<organism evidence="6 7">
    <name type="scientific">Acidithiobacillus ferrivorans</name>
    <dbReference type="NCBI Taxonomy" id="160808"/>
    <lineage>
        <taxon>Bacteria</taxon>
        <taxon>Pseudomonadati</taxon>
        <taxon>Pseudomonadota</taxon>
        <taxon>Acidithiobacillia</taxon>
        <taxon>Acidithiobacillales</taxon>
        <taxon>Acidithiobacillaceae</taxon>
        <taxon>Acidithiobacillus</taxon>
    </lineage>
</organism>
<dbReference type="PANTHER" id="PTHR46491">
    <property type="entry name" value="CDGSH IRON SULFUR DOMAIN PROTEIN HOMOLOG"/>
    <property type="match status" value="1"/>
</dbReference>
<proteinExistence type="predicted"/>
<keyword evidence="1" id="KW-0001">2Fe-2S</keyword>
<dbReference type="InterPro" id="IPR042216">
    <property type="entry name" value="MitoNEET_CISD"/>
</dbReference>
<dbReference type="Pfam" id="PF09360">
    <property type="entry name" value="zf-CDGSH"/>
    <property type="match status" value="2"/>
</dbReference>
<protein>
    <submittedName>
        <fullName evidence="6">Iron sulfur domain-containing, CDGSH-type</fullName>
    </submittedName>
</protein>
<evidence type="ECO:0000256" key="1">
    <source>
        <dbReference type="ARBA" id="ARBA00022714"/>
    </source>
</evidence>
<evidence type="ECO:0000259" key="5">
    <source>
        <dbReference type="SMART" id="SM00704"/>
    </source>
</evidence>
<dbReference type="EMBL" id="LT841305">
    <property type="protein sequence ID" value="SMH66781.1"/>
    <property type="molecule type" value="Genomic_DNA"/>
</dbReference>
<reference evidence="6 7" key="1">
    <citation type="submission" date="2017-03" db="EMBL/GenBank/DDBJ databases">
        <authorList>
            <person name="Regsiter A."/>
            <person name="William W."/>
        </authorList>
    </citation>
    <scope>NUCLEOTIDE SEQUENCE [LARGE SCALE GENOMIC DNA]</scope>
    <source>
        <strain evidence="6">PRJEB5721</strain>
    </source>
</reference>
<evidence type="ECO:0000256" key="4">
    <source>
        <dbReference type="ARBA" id="ARBA00023014"/>
    </source>
</evidence>
<feature type="domain" description="Iron-binding zinc finger CDGSH type" evidence="5">
    <location>
        <begin position="48"/>
        <end position="83"/>
    </location>
</feature>
<keyword evidence="2" id="KW-0479">Metal-binding</keyword>
<feature type="domain" description="Iron-binding zinc finger CDGSH type" evidence="5">
    <location>
        <begin position="11"/>
        <end position="47"/>
    </location>
</feature>
<accession>A0ABY1MU33</accession>
<name>A0ABY1MU33_9PROT</name>
<dbReference type="PANTHER" id="PTHR46491:SF3">
    <property type="entry name" value="CDGSH IRON-SULFUR DOMAIN-CONTAINING PROTEIN 3, MITOCHONDRIAL"/>
    <property type="match status" value="1"/>
</dbReference>
<dbReference type="InterPro" id="IPR018967">
    <property type="entry name" value="FeS-contain_CDGSH-typ"/>
</dbReference>
<keyword evidence="7" id="KW-1185">Reference proteome</keyword>
<sequence length="83" mass="9025">MLNFMEVMMNPTPYVMSLEPGSHYFCACGRSANLPFCDGTHQGSGVEPFTVDIAEPKTVAICACRHSANRPFCDGTHKSLAVE</sequence>
<dbReference type="SMART" id="SM00704">
    <property type="entry name" value="ZnF_CDGSH"/>
    <property type="match status" value="2"/>
</dbReference>
<evidence type="ECO:0000313" key="7">
    <source>
        <dbReference type="Proteomes" id="UP000193925"/>
    </source>
</evidence>
<dbReference type="InterPro" id="IPR052950">
    <property type="entry name" value="CISD"/>
</dbReference>
<dbReference type="Gene3D" id="3.40.5.90">
    <property type="entry name" value="CDGSH iron-sulfur domain, mitoNEET-type"/>
    <property type="match status" value="2"/>
</dbReference>
<evidence type="ECO:0000256" key="3">
    <source>
        <dbReference type="ARBA" id="ARBA00023004"/>
    </source>
</evidence>
<evidence type="ECO:0000256" key="2">
    <source>
        <dbReference type="ARBA" id="ARBA00022723"/>
    </source>
</evidence>
<evidence type="ECO:0000313" key="6">
    <source>
        <dbReference type="EMBL" id="SMH66781.1"/>
    </source>
</evidence>